<dbReference type="InterPro" id="IPR025855">
    <property type="entry name" value="Replic_Relax"/>
</dbReference>
<dbReference type="Pfam" id="PF13814">
    <property type="entry name" value="Replic_Relax"/>
    <property type="match status" value="1"/>
</dbReference>
<keyword evidence="2" id="KW-1185">Reference proteome</keyword>
<evidence type="ECO:0000313" key="1">
    <source>
        <dbReference type="EMBL" id="MBB5871939.1"/>
    </source>
</evidence>
<reference evidence="1 2" key="1">
    <citation type="submission" date="2020-08" db="EMBL/GenBank/DDBJ databases">
        <title>Sequencing the genomes of 1000 actinobacteria strains.</title>
        <authorList>
            <person name="Klenk H.-P."/>
        </authorList>
    </citation>
    <scope>NUCLEOTIDE SEQUENCE [LARGE SCALE GENOMIC DNA]</scope>
    <source>
        <strain evidence="1 2">DSM 45362</strain>
    </source>
</reference>
<proteinExistence type="predicted"/>
<protein>
    <recommendedName>
        <fullName evidence="3">Replication-relaxation</fullName>
    </recommendedName>
</protein>
<dbReference type="Proteomes" id="UP000587527">
    <property type="component" value="Unassembled WGS sequence"/>
</dbReference>
<evidence type="ECO:0000313" key="2">
    <source>
        <dbReference type="Proteomes" id="UP000587527"/>
    </source>
</evidence>
<name>A0A841BXS6_9ACTN</name>
<gene>
    <name evidence="1" type="ORF">F4553_005318</name>
</gene>
<organism evidence="1 2">
    <name type="scientific">Allocatelliglobosispora scoriae</name>
    <dbReference type="NCBI Taxonomy" id="643052"/>
    <lineage>
        <taxon>Bacteria</taxon>
        <taxon>Bacillati</taxon>
        <taxon>Actinomycetota</taxon>
        <taxon>Actinomycetes</taxon>
        <taxon>Micromonosporales</taxon>
        <taxon>Micromonosporaceae</taxon>
        <taxon>Allocatelliglobosispora</taxon>
    </lineage>
</organism>
<dbReference type="EMBL" id="JACHMN010000002">
    <property type="protein sequence ID" value="MBB5871939.1"/>
    <property type="molecule type" value="Genomic_DNA"/>
</dbReference>
<evidence type="ECO:0008006" key="3">
    <source>
        <dbReference type="Google" id="ProtNLM"/>
    </source>
</evidence>
<accession>A0A841BXS6</accession>
<dbReference type="AlphaFoldDB" id="A0A841BXS6"/>
<dbReference type="RefSeq" id="WP_246466545.1">
    <property type="nucleotide sequence ID" value="NZ_JACHMN010000002.1"/>
</dbReference>
<comment type="caution">
    <text evidence="1">The sequence shown here is derived from an EMBL/GenBank/DDBJ whole genome shotgun (WGS) entry which is preliminary data.</text>
</comment>
<sequence>MTLLDHHQVLTTDHLTRLFFHAPRTARHRLAELLDLALVDRFRFARTGGGTDPYHWVLGLAGQRFQAASRGESEPTARASSQRIARLSASPRLTHLLTVNEFFVRLGEHARRHDEAALDRWWSEQQAKQFKSSKATINPDGHGLWTRGGQTAGFWLEADTGTEPLTRVVAKLDGYHRFASGGGPRYPVLFWLASPTREEHLHRLLHAEPAGVTTATATQDADPARAVWLPGDGTQRVALEQLPSFHGSNSPANPNFVDGVLHLRS</sequence>